<dbReference type="CDD" id="cd07177">
    <property type="entry name" value="terB_like"/>
    <property type="match status" value="1"/>
</dbReference>
<dbReference type="InterPro" id="IPR029024">
    <property type="entry name" value="TerB-like"/>
</dbReference>
<accession>A0A2A2TGU9</accession>
<evidence type="ECO:0000313" key="1">
    <source>
        <dbReference type="EMBL" id="PAX52911.1"/>
    </source>
</evidence>
<dbReference type="SUPFAM" id="SSF158682">
    <property type="entry name" value="TerB-like"/>
    <property type="match status" value="1"/>
</dbReference>
<dbReference type="Gene3D" id="1.10.3680.10">
    <property type="entry name" value="TerB-like"/>
    <property type="match status" value="1"/>
</dbReference>
<dbReference type="EMBL" id="NTFS01000188">
    <property type="protein sequence ID" value="PAX52911.1"/>
    <property type="molecule type" value="Genomic_DNA"/>
</dbReference>
<dbReference type="OrthoDB" id="485098at2"/>
<evidence type="ECO:0000313" key="2">
    <source>
        <dbReference type="Proteomes" id="UP000218238"/>
    </source>
</evidence>
<dbReference type="Proteomes" id="UP000218238">
    <property type="component" value="Unassembled WGS sequence"/>
</dbReference>
<reference evidence="1 2" key="1">
    <citation type="submission" date="2017-08" db="EMBL/GenBank/DDBJ databases">
        <title>Draft genome sequence of filamentous cyanobacterium Calothrix elsteri CCALA 953.</title>
        <authorList>
            <person name="Gagunashvili A.N."/>
            <person name="Elster J."/>
            <person name="Andresson O.S."/>
        </authorList>
    </citation>
    <scope>NUCLEOTIDE SEQUENCE [LARGE SCALE GENOMIC DNA]</scope>
    <source>
        <strain evidence="1 2">CCALA 953</strain>
    </source>
</reference>
<protein>
    <submittedName>
        <fullName evidence="1">Tellurite resistance protein TerB</fullName>
    </submittedName>
</protein>
<comment type="caution">
    <text evidence="1">The sequence shown here is derived from an EMBL/GenBank/DDBJ whole genome shotgun (WGS) entry which is preliminary data.</text>
</comment>
<dbReference type="AlphaFoldDB" id="A0A2A2TGU9"/>
<sequence>MISNSSVKNLVKILIGAAWIDGVIQPEERQYLRQIAQEKGVAHDPDIKPWLYELVQVKPDEFYKWVHEYLGDRPSNEECESLLQAISGLIYSDGEVATEEAKLLNKLMRIQNDSNQPIANTVLRQVQKLYRRWVDVQN</sequence>
<dbReference type="RefSeq" id="WP_095722791.1">
    <property type="nucleotide sequence ID" value="NZ_NTFS01000188.1"/>
</dbReference>
<proteinExistence type="predicted"/>
<keyword evidence="2" id="KW-1185">Reference proteome</keyword>
<gene>
    <name evidence="1" type="ORF">CK510_16765</name>
</gene>
<name>A0A2A2TGU9_9CYAN</name>
<organism evidence="1 2">
    <name type="scientific">Brunnivagina elsteri CCALA 953</name>
    <dbReference type="NCBI Taxonomy" id="987040"/>
    <lineage>
        <taxon>Bacteria</taxon>
        <taxon>Bacillati</taxon>
        <taxon>Cyanobacteriota</taxon>
        <taxon>Cyanophyceae</taxon>
        <taxon>Nostocales</taxon>
        <taxon>Calotrichaceae</taxon>
        <taxon>Brunnivagina</taxon>
    </lineage>
</organism>